<dbReference type="EMBL" id="JBHMEW010000046">
    <property type="protein sequence ID" value="MFB9211309.1"/>
    <property type="molecule type" value="Genomic_DNA"/>
</dbReference>
<proteinExistence type="predicted"/>
<evidence type="ECO:0000256" key="1">
    <source>
        <dbReference type="SAM" id="Coils"/>
    </source>
</evidence>
<keyword evidence="1" id="KW-0175">Coiled coil</keyword>
<gene>
    <name evidence="3" type="ORF">ACFFUR_05780</name>
</gene>
<evidence type="ECO:0000256" key="2">
    <source>
        <dbReference type="SAM" id="SignalP"/>
    </source>
</evidence>
<reference evidence="3 4" key="1">
    <citation type="submission" date="2024-09" db="EMBL/GenBank/DDBJ databases">
        <authorList>
            <person name="Sun Q."/>
            <person name="Mori K."/>
        </authorList>
    </citation>
    <scope>NUCLEOTIDE SEQUENCE [LARGE SCALE GENOMIC DNA]</scope>
    <source>
        <strain evidence="3 4">CECT 7682</strain>
    </source>
</reference>
<sequence>MVLRYLFLSCFYLCLVLVGTTSAFAQLSRDEKKALKKEIRKMDPEDLKALKEQLKGQEQQIDSLKAKALKLKAVEEMMANQKMAMQTLQEKYDQLEEDYTSVMMEKAHEELHEEEWNHGVVFRVQIGALTQKEYEKEIPSDFAMEVEKNDNMQKMLIGYYRDYEEANTFKKLMRKIGISTAWIVPYKDGKRVKLHEVMDQVVE</sequence>
<comment type="caution">
    <text evidence="3">The sequence shown here is derived from an EMBL/GenBank/DDBJ whole genome shotgun (WGS) entry which is preliminary data.</text>
</comment>
<protein>
    <submittedName>
        <fullName evidence="3">SPOR domain-containing protein</fullName>
    </submittedName>
</protein>
<accession>A0ABV5J3A5</accession>
<evidence type="ECO:0000313" key="3">
    <source>
        <dbReference type="EMBL" id="MFB9211309.1"/>
    </source>
</evidence>
<keyword evidence="4" id="KW-1185">Reference proteome</keyword>
<evidence type="ECO:0000313" key="4">
    <source>
        <dbReference type="Proteomes" id="UP001589654"/>
    </source>
</evidence>
<dbReference type="Proteomes" id="UP001589654">
    <property type="component" value="Unassembled WGS sequence"/>
</dbReference>
<feature type="chain" id="PRO_5046790472" evidence="2">
    <location>
        <begin position="26"/>
        <end position="203"/>
    </location>
</feature>
<feature type="signal peptide" evidence="2">
    <location>
        <begin position="1"/>
        <end position="25"/>
    </location>
</feature>
<dbReference type="RefSeq" id="WP_379945371.1">
    <property type="nucleotide sequence ID" value="NZ_JBHMEW010000046.1"/>
</dbReference>
<organism evidence="3 4">
    <name type="scientific">Echinicola jeungdonensis</name>
    <dbReference type="NCBI Taxonomy" id="709343"/>
    <lineage>
        <taxon>Bacteria</taxon>
        <taxon>Pseudomonadati</taxon>
        <taxon>Bacteroidota</taxon>
        <taxon>Cytophagia</taxon>
        <taxon>Cytophagales</taxon>
        <taxon>Cyclobacteriaceae</taxon>
        <taxon>Echinicola</taxon>
    </lineage>
</organism>
<name>A0ABV5J3A5_9BACT</name>
<keyword evidence="2" id="KW-0732">Signal</keyword>
<feature type="coiled-coil region" evidence="1">
    <location>
        <begin position="47"/>
        <end position="105"/>
    </location>
</feature>